<dbReference type="PANTHER" id="PTHR32114:SF2">
    <property type="entry name" value="ABC TRANSPORTER ABCH.3"/>
    <property type="match status" value="1"/>
</dbReference>
<reference evidence="3 4" key="3">
    <citation type="submission" date="2019-11" db="EMBL/GenBank/DDBJ databases">
        <title>Type strains purchased from KCTC, JCM and DSMZ.</title>
        <authorList>
            <person name="Lu H."/>
        </authorList>
    </citation>
    <scope>NUCLEOTIDE SEQUENCE [LARGE SCALE GENOMIC DNA]</scope>
    <source>
        <strain evidence="3 4">KCTC 52429</strain>
    </source>
</reference>
<keyword evidence="5" id="KW-1185">Reference proteome</keyword>
<dbReference type="EMBL" id="WNKZ01000031">
    <property type="protein sequence ID" value="MTV53540.1"/>
    <property type="molecule type" value="Genomic_DNA"/>
</dbReference>
<proteinExistence type="predicted"/>
<name>A0A6I3SWD3_9BURK</name>
<dbReference type="PANTHER" id="PTHR32114">
    <property type="entry name" value="ABC TRANSPORTER ABCH.3"/>
    <property type="match status" value="1"/>
</dbReference>
<evidence type="ECO:0000313" key="2">
    <source>
        <dbReference type="EMBL" id="GGC22966.1"/>
    </source>
</evidence>
<evidence type="ECO:0000313" key="4">
    <source>
        <dbReference type="Proteomes" id="UP000430634"/>
    </source>
</evidence>
<reference evidence="2" key="4">
    <citation type="submission" date="2024-05" db="EMBL/GenBank/DDBJ databases">
        <authorList>
            <person name="Sun Q."/>
            <person name="Zhou Y."/>
        </authorList>
    </citation>
    <scope>NUCLEOTIDE SEQUENCE</scope>
    <source>
        <strain evidence="2">CGMCC 1.15931</strain>
    </source>
</reference>
<gene>
    <name evidence="2" type="ORF">GCM10011572_50570</name>
    <name evidence="3" type="ORF">GM672_12460</name>
</gene>
<dbReference type="SUPFAM" id="SSF52540">
    <property type="entry name" value="P-loop containing nucleoside triphosphate hydrolases"/>
    <property type="match status" value="1"/>
</dbReference>
<feature type="coiled-coil region" evidence="1">
    <location>
        <begin position="531"/>
        <end position="609"/>
    </location>
</feature>
<dbReference type="InterPro" id="IPR027417">
    <property type="entry name" value="P-loop_NTPase"/>
</dbReference>
<protein>
    <submittedName>
        <fullName evidence="3">DNA repair protein</fullName>
    </submittedName>
</protein>
<dbReference type="EMBL" id="BMKG01000035">
    <property type="protein sequence ID" value="GGC22966.1"/>
    <property type="molecule type" value="Genomic_DNA"/>
</dbReference>
<keyword evidence="1" id="KW-0175">Coiled coil</keyword>
<dbReference type="Proteomes" id="UP000622638">
    <property type="component" value="Unassembled WGS sequence"/>
</dbReference>
<comment type="caution">
    <text evidence="3">The sequence shown here is derived from an EMBL/GenBank/DDBJ whole genome shotgun (WGS) entry which is preliminary data.</text>
</comment>
<dbReference type="AlphaFoldDB" id="A0A6I3SWD3"/>
<sequence length="830" mass="92677">MALISLTLTGFNGVRDGMHRESIHLDFRALGGSPKLVAITGGNGRGKTTVLNNMIYYPVMPSQAGRDGLGAFSYYDEVYLPENHKVLVWEQNGTVFRQHLVIRLAGRRRTEAYLHIRHGSQWKPVRLPDGTVSDGKMDTYTRCIEHVAGSQTVFLTTCFSAQNRRSLSKYDNAEIKALFGDLLGLSEIRHLGTSAAETAKLLRTGLQPLRHQCQLRREEEAALTGECAALLDVSRREDWLRHSAGQAKMHLARAHSEHAALVAQASYDQQFQARRHELKADRDQIVARHRAAMEDYAQRQRAHASAYETIKRGIRQRKADRQRSRTALLQQQTILDELLNRRTLVLRAESALPRWQALVAARKELLAEHRTKAQRAATLDDTALHLQHRIAAIEHSAGKAVLRVNDLKRRCKLTEQVPCAGTDLPGRCTLLADARTAKPLIPSALEEVARLGTDRQDLEDQLADLRRQRDALGDPHTALARHADRLQRTEQRFRDTCALAARRRDVDAAETNRAIVVAQLSDLTAQSVREAAEDRTRLQELNNEAAALQRDRDNECKLLKQADERIQHALAALPAPFDQNRLAAAERQLSDAQEALNACEQTLQDAAVKAQLHADAGKRLGAIRLALLESENLAQRVEASCATWTTLAKALGNDGIIALSIEDAGPELTVLTNNLLMACYGPRFTVSLQTLVATAKGEMTDGFAIVVHDAESQQSKNLAKMSGGERVWINESLFRAMALFLARRSRTRSDTLFSDEADGAFDPEHKRMFMAMKRAVLDIGDYNQEFFISHTPELIEMADAVIDLDQYVLSISDESRVEHNPLATIDELVY</sequence>
<dbReference type="RefSeq" id="WP_155470854.1">
    <property type="nucleotide sequence ID" value="NZ_BMKG01000035.1"/>
</dbReference>
<dbReference type="OrthoDB" id="8708355at2"/>
<dbReference type="Proteomes" id="UP000430634">
    <property type="component" value="Unassembled WGS sequence"/>
</dbReference>
<reference evidence="5" key="2">
    <citation type="journal article" date="2019" name="Int. J. Syst. Evol. Microbiol.">
        <title>The Global Catalogue of Microorganisms (GCM) 10K type strain sequencing project: providing services to taxonomists for standard genome sequencing and annotation.</title>
        <authorList>
            <consortium name="The Broad Institute Genomics Platform"/>
            <consortium name="The Broad Institute Genome Sequencing Center for Infectious Disease"/>
            <person name="Wu L."/>
            <person name="Ma J."/>
        </authorList>
    </citation>
    <scope>NUCLEOTIDE SEQUENCE [LARGE SCALE GENOMIC DNA]</scope>
    <source>
        <strain evidence="5">CGMCC 1.15931</strain>
    </source>
</reference>
<evidence type="ECO:0000313" key="3">
    <source>
        <dbReference type="EMBL" id="MTV53540.1"/>
    </source>
</evidence>
<reference evidence="2" key="1">
    <citation type="journal article" date="2014" name="Int. J. Syst. Evol. Microbiol.">
        <title>Complete genome of a new Firmicutes species belonging to the dominant human colonic microbiota ('Ruminococcus bicirculans') reveals two chromosomes and a selective capacity to utilize plant glucans.</title>
        <authorList>
            <consortium name="NISC Comparative Sequencing Program"/>
            <person name="Wegmann U."/>
            <person name="Louis P."/>
            <person name="Goesmann A."/>
            <person name="Henrissat B."/>
            <person name="Duncan S.H."/>
            <person name="Flint H.J."/>
        </authorList>
    </citation>
    <scope>NUCLEOTIDE SEQUENCE</scope>
    <source>
        <strain evidence="2">CGMCC 1.15931</strain>
    </source>
</reference>
<evidence type="ECO:0000256" key="1">
    <source>
        <dbReference type="SAM" id="Coils"/>
    </source>
</evidence>
<accession>A0A6I3SWD3</accession>
<dbReference type="Gene3D" id="3.40.50.300">
    <property type="entry name" value="P-loop containing nucleotide triphosphate hydrolases"/>
    <property type="match status" value="2"/>
</dbReference>
<organism evidence="3 4">
    <name type="scientific">Pseudoduganella buxea</name>
    <dbReference type="NCBI Taxonomy" id="1949069"/>
    <lineage>
        <taxon>Bacteria</taxon>
        <taxon>Pseudomonadati</taxon>
        <taxon>Pseudomonadota</taxon>
        <taxon>Betaproteobacteria</taxon>
        <taxon>Burkholderiales</taxon>
        <taxon>Oxalobacteraceae</taxon>
        <taxon>Telluria group</taxon>
        <taxon>Pseudoduganella</taxon>
    </lineage>
</organism>
<evidence type="ECO:0000313" key="5">
    <source>
        <dbReference type="Proteomes" id="UP000622638"/>
    </source>
</evidence>